<dbReference type="PANTHER" id="PTHR10953">
    <property type="entry name" value="UBIQUITIN-ACTIVATING ENZYME E1"/>
    <property type="match status" value="1"/>
</dbReference>
<dbReference type="PROSITE" id="PS50206">
    <property type="entry name" value="RHODANESE_3"/>
    <property type="match status" value="1"/>
</dbReference>
<dbReference type="CDD" id="cd00158">
    <property type="entry name" value="RHOD"/>
    <property type="match status" value="1"/>
</dbReference>
<evidence type="ECO:0000313" key="2">
    <source>
        <dbReference type="EMBL" id="MDR7330751.1"/>
    </source>
</evidence>
<dbReference type="InterPro" id="IPR035985">
    <property type="entry name" value="Ubiquitin-activating_enz"/>
</dbReference>
<organism evidence="2 3">
    <name type="scientific">Corynebacterium guangdongense</name>
    <dbReference type="NCBI Taxonomy" id="1783348"/>
    <lineage>
        <taxon>Bacteria</taxon>
        <taxon>Bacillati</taxon>
        <taxon>Actinomycetota</taxon>
        <taxon>Actinomycetes</taxon>
        <taxon>Mycobacteriales</taxon>
        <taxon>Corynebacteriaceae</taxon>
        <taxon>Corynebacterium</taxon>
    </lineage>
</organism>
<dbReference type="PANTHER" id="PTHR10953:SF102">
    <property type="entry name" value="ADENYLYLTRANSFERASE AND SULFURTRANSFERASE MOCS3"/>
    <property type="match status" value="1"/>
</dbReference>
<dbReference type="SUPFAM" id="SSF69572">
    <property type="entry name" value="Activating enzymes of the ubiquitin-like proteins"/>
    <property type="match status" value="1"/>
</dbReference>
<dbReference type="Pfam" id="PF00899">
    <property type="entry name" value="ThiF"/>
    <property type="match status" value="1"/>
</dbReference>
<name>A0ABU2A0N9_9CORY</name>
<dbReference type="InterPro" id="IPR000594">
    <property type="entry name" value="ThiF_NAD_FAD-bd"/>
</dbReference>
<dbReference type="InterPro" id="IPR001763">
    <property type="entry name" value="Rhodanese-like_dom"/>
</dbReference>
<comment type="caution">
    <text evidence="2">The sequence shown here is derived from an EMBL/GenBank/DDBJ whole genome shotgun (WGS) entry which is preliminary data.</text>
</comment>
<dbReference type="RefSeq" id="WP_290196749.1">
    <property type="nucleotide sequence ID" value="NZ_CP047654.1"/>
</dbReference>
<reference evidence="2" key="1">
    <citation type="submission" date="2023-07" db="EMBL/GenBank/DDBJ databases">
        <title>Sequencing the genomes of 1000 actinobacteria strains.</title>
        <authorList>
            <person name="Klenk H.-P."/>
        </authorList>
    </citation>
    <scope>NUCLEOTIDE SEQUENCE</scope>
    <source>
        <strain evidence="2">DSM 107476</strain>
    </source>
</reference>
<keyword evidence="3" id="KW-1185">Reference proteome</keyword>
<evidence type="ECO:0000313" key="3">
    <source>
        <dbReference type="Proteomes" id="UP001180840"/>
    </source>
</evidence>
<evidence type="ECO:0000259" key="1">
    <source>
        <dbReference type="PROSITE" id="PS50206"/>
    </source>
</evidence>
<dbReference type="Gene3D" id="3.40.50.720">
    <property type="entry name" value="NAD(P)-binding Rossmann-like Domain"/>
    <property type="match status" value="1"/>
</dbReference>
<keyword evidence="2" id="KW-0808">Transferase</keyword>
<gene>
    <name evidence="2" type="ORF">J2S39_002427</name>
</gene>
<proteinExistence type="predicted"/>
<dbReference type="EMBL" id="JAVDXZ010000001">
    <property type="protein sequence ID" value="MDR7330751.1"/>
    <property type="molecule type" value="Genomic_DNA"/>
</dbReference>
<dbReference type="CDD" id="cd00757">
    <property type="entry name" value="ThiF_MoeB_HesA_family"/>
    <property type="match status" value="1"/>
</dbReference>
<feature type="domain" description="Rhodanese" evidence="1">
    <location>
        <begin position="264"/>
        <end position="350"/>
    </location>
</feature>
<accession>A0ABU2A0N9</accession>
<dbReference type="InterPro" id="IPR036873">
    <property type="entry name" value="Rhodanese-like_dom_sf"/>
</dbReference>
<protein>
    <submittedName>
        <fullName evidence="2">Adenylyltransferase/sulfurtransferase</fullName>
    </submittedName>
</protein>
<dbReference type="Proteomes" id="UP001180840">
    <property type="component" value="Unassembled WGS sequence"/>
</dbReference>
<dbReference type="GO" id="GO:0016779">
    <property type="term" value="F:nucleotidyltransferase activity"/>
    <property type="evidence" value="ECO:0007669"/>
    <property type="project" value="UniProtKB-KW"/>
</dbReference>
<dbReference type="Pfam" id="PF00581">
    <property type="entry name" value="Rhodanese"/>
    <property type="match status" value="1"/>
</dbReference>
<dbReference type="SMART" id="SM00450">
    <property type="entry name" value="RHOD"/>
    <property type="match status" value="1"/>
</dbReference>
<sequence>MTDLIRYRRQITLFGAENQRKLADAHVAVIGAGGLGSPALLYLAGAGVGTVTIIDDDVVDTSNLHRQVIHTTAGVGRPKAESAAEAMRELNPEVSLRLFAQRLTWANAREAFEGADLIMDGADNFDTRHIASTSAARLGIPHVWGSILGHEAQTSVFWAGHGPVYEDVFAAPPPPGAVPSCSQAGVLGPLVGVIGSTMALEALKLLTGLGTPLLGRLGYYDGMAGTWEYVPLTANPAVTRRLLSEEPARQEPAVTVSVAEVDEIPENAVLIDVRELEEVAHFAIPGSVHVPLGEILAGTVPAEIDTERPVVVYCAGGVRSARAVEALTKQGHAGLLSLRGGIDAWLEAQA</sequence>
<dbReference type="InterPro" id="IPR045886">
    <property type="entry name" value="ThiF/MoeB/HesA"/>
</dbReference>
<dbReference type="Gene3D" id="3.40.250.10">
    <property type="entry name" value="Rhodanese-like domain"/>
    <property type="match status" value="1"/>
</dbReference>
<keyword evidence="2" id="KW-0548">Nucleotidyltransferase</keyword>